<gene>
    <name evidence="2" type="ORF">bsdtw1_00399</name>
</gene>
<feature type="transmembrane region" description="Helical" evidence="1">
    <location>
        <begin position="51"/>
        <end position="70"/>
    </location>
</feature>
<keyword evidence="1" id="KW-0472">Membrane</keyword>
<sequence>MLKAENQNIKRCDMVGVYLYFVILLLIIFLCIFILDKLLRWAPIKIKTVSIFMILFVMLKYITLILLALLEDQKYIYYIKYLVFLQYVYIPVILYIIYYICRRNDKIKFSTTYSIMAAFVIFYAILLAVYEPNISISLKFGYIIMLKSEYIFTLAFIVVPTIILVLSILALDRKFVNKPGIRLTIIATAFIILDNLIKLFGVSLYPYCVISELVTLLVFNYCIGLFKKLY</sequence>
<feature type="transmembrane region" description="Helical" evidence="1">
    <location>
        <begin position="76"/>
        <end position="101"/>
    </location>
</feature>
<accession>A0A6V8SBY2</accession>
<comment type="caution">
    <text evidence="2">The sequence shown here is derived from an EMBL/GenBank/DDBJ whole genome shotgun (WGS) entry which is preliminary data.</text>
</comment>
<dbReference type="AlphaFoldDB" id="A0A6V8SBY2"/>
<dbReference type="EMBL" id="BLZR01000001">
    <property type="protein sequence ID" value="GFP74351.1"/>
    <property type="molecule type" value="Genomic_DNA"/>
</dbReference>
<evidence type="ECO:0000313" key="2">
    <source>
        <dbReference type="EMBL" id="GFP74351.1"/>
    </source>
</evidence>
<evidence type="ECO:0008006" key="4">
    <source>
        <dbReference type="Google" id="ProtNLM"/>
    </source>
</evidence>
<feature type="transmembrane region" description="Helical" evidence="1">
    <location>
        <begin position="17"/>
        <end position="39"/>
    </location>
</feature>
<organism evidence="2 3">
    <name type="scientific">Clostridium fungisolvens</name>
    <dbReference type="NCBI Taxonomy" id="1604897"/>
    <lineage>
        <taxon>Bacteria</taxon>
        <taxon>Bacillati</taxon>
        <taxon>Bacillota</taxon>
        <taxon>Clostridia</taxon>
        <taxon>Eubacteriales</taxon>
        <taxon>Clostridiaceae</taxon>
        <taxon>Clostridium</taxon>
    </lineage>
</organism>
<proteinExistence type="predicted"/>
<name>A0A6V8SBY2_9CLOT</name>
<feature type="transmembrane region" description="Helical" evidence="1">
    <location>
        <begin position="113"/>
        <end position="130"/>
    </location>
</feature>
<evidence type="ECO:0000256" key="1">
    <source>
        <dbReference type="SAM" id="Phobius"/>
    </source>
</evidence>
<feature type="transmembrane region" description="Helical" evidence="1">
    <location>
        <begin position="150"/>
        <end position="171"/>
    </location>
</feature>
<reference evidence="2 3" key="1">
    <citation type="submission" date="2020-07" db="EMBL/GenBank/DDBJ databases">
        <title>A new beta-1,3-glucan-decomposing anaerobic bacterium isolated from anoxic soil subjected to biological soil disinfestation.</title>
        <authorList>
            <person name="Ueki A."/>
            <person name="Tonouchi A."/>
        </authorList>
    </citation>
    <scope>NUCLEOTIDE SEQUENCE [LARGE SCALE GENOMIC DNA]</scope>
    <source>
        <strain evidence="2 3">TW1</strain>
    </source>
</reference>
<feature type="transmembrane region" description="Helical" evidence="1">
    <location>
        <begin position="180"/>
        <end position="198"/>
    </location>
</feature>
<feature type="transmembrane region" description="Helical" evidence="1">
    <location>
        <begin position="204"/>
        <end position="226"/>
    </location>
</feature>
<keyword evidence="3" id="KW-1185">Reference proteome</keyword>
<evidence type="ECO:0000313" key="3">
    <source>
        <dbReference type="Proteomes" id="UP000580568"/>
    </source>
</evidence>
<keyword evidence="1" id="KW-0812">Transmembrane</keyword>
<keyword evidence="1" id="KW-1133">Transmembrane helix</keyword>
<protein>
    <recommendedName>
        <fullName evidence="4">YhhN-like protein</fullName>
    </recommendedName>
</protein>
<dbReference type="Proteomes" id="UP000580568">
    <property type="component" value="Unassembled WGS sequence"/>
</dbReference>